<feature type="compositionally biased region" description="Basic and acidic residues" evidence="1">
    <location>
        <begin position="92"/>
        <end position="101"/>
    </location>
</feature>
<evidence type="ECO:0008006" key="4">
    <source>
        <dbReference type="Google" id="ProtNLM"/>
    </source>
</evidence>
<dbReference type="EnsemblPlants" id="evm.model.10.1498">
    <property type="protein sequence ID" value="cds.evm.model.10.1498"/>
    <property type="gene ID" value="evm.TU.10.1498"/>
</dbReference>
<feature type="compositionally biased region" description="Basic and acidic residues" evidence="1">
    <location>
        <begin position="73"/>
        <end position="83"/>
    </location>
</feature>
<dbReference type="Proteomes" id="UP000596661">
    <property type="component" value="Unassembled WGS sequence"/>
</dbReference>
<dbReference type="EMBL" id="UZAU01000821">
    <property type="status" value="NOT_ANNOTATED_CDS"/>
    <property type="molecule type" value="Genomic_DNA"/>
</dbReference>
<organism evidence="2 3">
    <name type="scientific">Cannabis sativa</name>
    <name type="common">Hemp</name>
    <name type="synonym">Marijuana</name>
    <dbReference type="NCBI Taxonomy" id="3483"/>
    <lineage>
        <taxon>Eukaryota</taxon>
        <taxon>Viridiplantae</taxon>
        <taxon>Streptophyta</taxon>
        <taxon>Embryophyta</taxon>
        <taxon>Tracheophyta</taxon>
        <taxon>Spermatophyta</taxon>
        <taxon>Magnoliopsida</taxon>
        <taxon>eudicotyledons</taxon>
        <taxon>Gunneridae</taxon>
        <taxon>Pentapetalae</taxon>
        <taxon>rosids</taxon>
        <taxon>fabids</taxon>
        <taxon>Rosales</taxon>
        <taxon>Cannabaceae</taxon>
        <taxon>Cannabis</taxon>
    </lineage>
</organism>
<evidence type="ECO:0000313" key="3">
    <source>
        <dbReference type="Proteomes" id="UP000596661"/>
    </source>
</evidence>
<protein>
    <recommendedName>
        <fullName evidence="4">Retrovirus-related Pol polyprotein from transposon TNT 1-94</fullName>
    </recommendedName>
</protein>
<dbReference type="Gramene" id="evm.model.10.1498">
    <property type="protein sequence ID" value="cds.evm.model.10.1498"/>
    <property type="gene ID" value="evm.TU.10.1498"/>
</dbReference>
<proteinExistence type="predicted"/>
<evidence type="ECO:0000256" key="1">
    <source>
        <dbReference type="SAM" id="MobiDB-lite"/>
    </source>
</evidence>
<sequence length="115" mass="13070">MMEDKSVGERIDEFNKLILDLKNIGVTNEDEDQAFLLLSSLPKYFAHIKDIMLYGRESITLDDVQSALNLKELNQRSESKNSESGDGLYTRGRSEKRESHNGSKVKSRSKSQSDD</sequence>
<accession>A0A803QJX5</accession>
<dbReference type="OMA" id="NIEVNME"/>
<dbReference type="Pfam" id="PF14223">
    <property type="entry name" value="Retrotran_gag_2"/>
    <property type="match status" value="1"/>
</dbReference>
<evidence type="ECO:0000313" key="2">
    <source>
        <dbReference type="EnsemblPlants" id="cds.evm.model.10.1498"/>
    </source>
</evidence>
<reference evidence="2" key="1">
    <citation type="submission" date="2021-03" db="UniProtKB">
        <authorList>
            <consortium name="EnsemblPlants"/>
        </authorList>
    </citation>
    <scope>IDENTIFICATION</scope>
</reference>
<name>A0A803QJX5_CANSA</name>
<feature type="region of interest" description="Disordered" evidence="1">
    <location>
        <begin position="73"/>
        <end position="115"/>
    </location>
</feature>
<dbReference type="AlphaFoldDB" id="A0A803QJX5"/>
<keyword evidence="3" id="KW-1185">Reference proteome</keyword>